<keyword evidence="3" id="KW-1185">Reference proteome</keyword>
<dbReference type="PANTHER" id="PTHR36578:SF1">
    <property type="entry name" value="APPLE DOMAIN-CONTAINING PROTEIN"/>
    <property type="match status" value="1"/>
</dbReference>
<dbReference type="STRING" id="196109.A0A136INZ6"/>
<feature type="signal peptide" evidence="1">
    <location>
        <begin position="1"/>
        <end position="16"/>
    </location>
</feature>
<accession>A0A136INZ6</accession>
<gene>
    <name evidence="2" type="ORF">Micbo1qcDRAFT_209092</name>
</gene>
<evidence type="ECO:0000313" key="3">
    <source>
        <dbReference type="Proteomes" id="UP000070501"/>
    </source>
</evidence>
<dbReference type="PANTHER" id="PTHR36578">
    <property type="entry name" value="CHROMOSOME 15, WHOLE GENOME SHOTGUN SEQUENCE"/>
    <property type="match status" value="1"/>
</dbReference>
<organism evidence="2 3">
    <name type="scientific">Microdochium bolleyi</name>
    <dbReference type="NCBI Taxonomy" id="196109"/>
    <lineage>
        <taxon>Eukaryota</taxon>
        <taxon>Fungi</taxon>
        <taxon>Dikarya</taxon>
        <taxon>Ascomycota</taxon>
        <taxon>Pezizomycotina</taxon>
        <taxon>Sordariomycetes</taxon>
        <taxon>Xylariomycetidae</taxon>
        <taxon>Xylariales</taxon>
        <taxon>Microdochiaceae</taxon>
        <taxon>Microdochium</taxon>
    </lineage>
</organism>
<evidence type="ECO:0000313" key="2">
    <source>
        <dbReference type="EMBL" id="KXJ86399.1"/>
    </source>
</evidence>
<proteinExistence type="predicted"/>
<dbReference type="AlphaFoldDB" id="A0A136INZ6"/>
<dbReference type="EMBL" id="KQ964268">
    <property type="protein sequence ID" value="KXJ86399.1"/>
    <property type="molecule type" value="Genomic_DNA"/>
</dbReference>
<sequence length="415" mass="43613">MRSFVYLPALLAVVRAQGPASSLPPDALDVEFLKGVPNPTFTIIPGQLEQDVEYNSEEAYAAAASDVVENPLTVPALASSSDPAASGPTGTPTRRDLVAEDLARRAACGPEATVSDSYGIDVSSHAAFTADPKIASIANAAPTPAGYFQNFKNAAGASSANAYLGYSVLKTGYDVAACAAKCTAKAGCVAFNVFFERAPTLSPASACPNPPGFAAIKCSLWGVPLDLTTATNKGQNRAQFRVGIAGSNAYTSFTVGGPIEGYNPPLRLGQAALNAPLRDCAGTWSYLGYKLYENQPFDPRLCATACEAVTAFNAAHPDAVRDATSGVVPQCGAFGTYIVKRKTTTNQTFVTGQICAFYTQGWSSEYAANTGRTDDEGTKYTFEYSYFYSNPTGQPTCSASGRRSTPLIRGATWRE</sequence>
<dbReference type="OrthoDB" id="271448at2759"/>
<name>A0A136INZ6_9PEZI</name>
<dbReference type="InParanoid" id="A0A136INZ6"/>
<protein>
    <submittedName>
        <fullName evidence="2">Uncharacterized protein</fullName>
    </submittedName>
</protein>
<dbReference type="Proteomes" id="UP000070501">
    <property type="component" value="Unassembled WGS sequence"/>
</dbReference>
<feature type="chain" id="PRO_5007292899" evidence="1">
    <location>
        <begin position="17"/>
        <end position="415"/>
    </location>
</feature>
<keyword evidence="1" id="KW-0732">Signal</keyword>
<evidence type="ECO:0000256" key="1">
    <source>
        <dbReference type="SAM" id="SignalP"/>
    </source>
</evidence>
<reference evidence="3" key="1">
    <citation type="submission" date="2016-02" db="EMBL/GenBank/DDBJ databases">
        <title>Draft genome sequence of Microdochium bolleyi, a fungal endophyte of beachgrass.</title>
        <authorList>
            <consortium name="DOE Joint Genome Institute"/>
            <person name="David A.S."/>
            <person name="May G."/>
            <person name="Haridas S."/>
            <person name="Lim J."/>
            <person name="Wang M."/>
            <person name="Labutti K."/>
            <person name="Lipzen A."/>
            <person name="Barry K."/>
            <person name="Grigoriev I.V."/>
        </authorList>
    </citation>
    <scope>NUCLEOTIDE SEQUENCE [LARGE SCALE GENOMIC DNA]</scope>
    <source>
        <strain evidence="3">J235TASD1</strain>
    </source>
</reference>